<proteinExistence type="predicted"/>
<protein>
    <submittedName>
        <fullName evidence="1">Uncharacterized protein</fullName>
    </submittedName>
</protein>
<sequence length="56" mass="6193">MATIAALVSLQRAELPCFTTAYNPRGGRMDRDSSFNNLFVTLVECGDERPTSAPWD</sequence>
<evidence type="ECO:0000313" key="1">
    <source>
        <dbReference type="EMBL" id="JAH16674.1"/>
    </source>
</evidence>
<accession>A0A0E9QIQ0</accession>
<reference evidence="1" key="1">
    <citation type="submission" date="2014-11" db="EMBL/GenBank/DDBJ databases">
        <authorList>
            <person name="Amaro Gonzalez C."/>
        </authorList>
    </citation>
    <scope>NUCLEOTIDE SEQUENCE</scope>
</reference>
<dbReference type="AlphaFoldDB" id="A0A0E9QIQ0"/>
<name>A0A0E9QIQ0_ANGAN</name>
<dbReference type="EMBL" id="GBXM01091903">
    <property type="protein sequence ID" value="JAH16674.1"/>
    <property type="molecule type" value="Transcribed_RNA"/>
</dbReference>
<reference evidence="1" key="2">
    <citation type="journal article" date="2015" name="Fish Shellfish Immunol.">
        <title>Early steps in the European eel (Anguilla anguilla)-Vibrio vulnificus interaction in the gills: Role of the RtxA13 toxin.</title>
        <authorList>
            <person name="Callol A."/>
            <person name="Pajuelo D."/>
            <person name="Ebbesson L."/>
            <person name="Teles M."/>
            <person name="MacKenzie S."/>
            <person name="Amaro C."/>
        </authorList>
    </citation>
    <scope>NUCLEOTIDE SEQUENCE</scope>
</reference>
<organism evidence="1">
    <name type="scientific">Anguilla anguilla</name>
    <name type="common">European freshwater eel</name>
    <name type="synonym">Muraena anguilla</name>
    <dbReference type="NCBI Taxonomy" id="7936"/>
    <lineage>
        <taxon>Eukaryota</taxon>
        <taxon>Metazoa</taxon>
        <taxon>Chordata</taxon>
        <taxon>Craniata</taxon>
        <taxon>Vertebrata</taxon>
        <taxon>Euteleostomi</taxon>
        <taxon>Actinopterygii</taxon>
        <taxon>Neopterygii</taxon>
        <taxon>Teleostei</taxon>
        <taxon>Anguilliformes</taxon>
        <taxon>Anguillidae</taxon>
        <taxon>Anguilla</taxon>
    </lineage>
</organism>